<dbReference type="EMBL" id="SJSK01000003">
    <property type="protein sequence ID" value="TCC90221.1"/>
    <property type="molecule type" value="Genomic_DNA"/>
</dbReference>
<evidence type="ECO:0000313" key="1">
    <source>
        <dbReference type="EMBL" id="TCC90221.1"/>
    </source>
</evidence>
<keyword evidence="2" id="KW-1185">Reference proteome</keyword>
<evidence type="ECO:0008006" key="3">
    <source>
        <dbReference type="Google" id="ProtNLM"/>
    </source>
</evidence>
<comment type="caution">
    <text evidence="1">The sequence shown here is derived from an EMBL/GenBank/DDBJ whole genome shotgun (WGS) entry which is preliminary data.</text>
</comment>
<accession>A0A4R0MT46</accession>
<dbReference type="Gene3D" id="3.30.1150.10">
    <property type="match status" value="1"/>
</dbReference>
<protein>
    <recommendedName>
        <fullName evidence="3">TonB C-terminal domain-containing protein</fullName>
    </recommendedName>
</protein>
<dbReference type="InterPro" id="IPR011990">
    <property type="entry name" value="TPR-like_helical_dom_sf"/>
</dbReference>
<dbReference type="Proteomes" id="UP000292884">
    <property type="component" value="Unassembled WGS sequence"/>
</dbReference>
<proteinExistence type="predicted"/>
<dbReference type="SUPFAM" id="SSF48452">
    <property type="entry name" value="TPR-like"/>
    <property type="match status" value="1"/>
</dbReference>
<gene>
    <name evidence="1" type="ORF">EZ428_13145</name>
</gene>
<reference evidence="1 2" key="1">
    <citation type="submission" date="2019-02" db="EMBL/GenBank/DDBJ databases">
        <title>Pedobacter sp. RP-1-13 sp. nov., isolated from Arctic soil.</title>
        <authorList>
            <person name="Dahal R.H."/>
        </authorList>
    </citation>
    <scope>NUCLEOTIDE SEQUENCE [LARGE SCALE GENOMIC DNA]</scope>
    <source>
        <strain evidence="1 2">RP-1-13</strain>
    </source>
</reference>
<organism evidence="1 2">
    <name type="scientific">Pedobacter frigiditerrae</name>
    <dbReference type="NCBI Taxonomy" id="2530452"/>
    <lineage>
        <taxon>Bacteria</taxon>
        <taxon>Pseudomonadati</taxon>
        <taxon>Bacteroidota</taxon>
        <taxon>Sphingobacteriia</taxon>
        <taxon>Sphingobacteriales</taxon>
        <taxon>Sphingobacteriaceae</taxon>
        <taxon>Pedobacter</taxon>
    </lineage>
</organism>
<dbReference type="SUPFAM" id="SSF74653">
    <property type="entry name" value="TolA/TonB C-terminal domain"/>
    <property type="match status" value="1"/>
</dbReference>
<evidence type="ECO:0000313" key="2">
    <source>
        <dbReference type="Proteomes" id="UP000292884"/>
    </source>
</evidence>
<name>A0A4R0MT46_9SPHI</name>
<dbReference type="Gene3D" id="1.25.40.10">
    <property type="entry name" value="Tetratricopeptide repeat domain"/>
    <property type="match status" value="1"/>
</dbReference>
<dbReference type="OrthoDB" id="675613at2"/>
<sequence>MNPTHKIKTVNLLIRLILLTTLLVHPLLTHAQIKLNGTYVATKISYLSDDELPDDNILKYSYVKYTFSNPNKLNYAGVYDDLGTPFLFEVKGNLLLLKNDVGFVLNTMRIIENTPEKLVLASASQRGDLEDPKAIKYTLYNEKLVQRSLALSPDDIFSIKGTDTTYKSGQKIYAQFKGPAFQTYIYDRIRNNKKDVKSGEFDCTFIIDENGKPDSLRIIQGINPKFDAEYVKAFNSAKNMWIPAQHNGKNVKVLMDLSLQYFTSDQALPSYFNGQKANAAYQNKDHELALYYFDKALEAKGDDTDNLYKRGICKQMLGNIKGACADWNKIKLLGKNIADELLLKYCK</sequence>
<dbReference type="AlphaFoldDB" id="A0A4R0MT46"/>